<dbReference type="GO" id="GO:0046872">
    <property type="term" value="F:metal ion binding"/>
    <property type="evidence" value="ECO:0007669"/>
    <property type="project" value="UniProtKB-KW"/>
</dbReference>
<dbReference type="Proteomes" id="UP000327236">
    <property type="component" value="Unassembled WGS sequence"/>
</dbReference>
<dbReference type="EC" id="2.7.8.-" evidence="10"/>
<reference evidence="9 11" key="1">
    <citation type="submission" date="2019-09" db="EMBL/GenBank/DDBJ databases">
        <title>Draft genome sequence assemblies of isolates from the urinary tract.</title>
        <authorList>
            <person name="Mores C.R."/>
            <person name="Putonti C."/>
            <person name="Wolfe A.J."/>
        </authorList>
    </citation>
    <scope>NUCLEOTIDE SEQUENCE [LARGE SCALE GENOMIC DNA]</scope>
    <source>
        <strain evidence="9 11">UMB246</strain>
    </source>
</reference>
<keyword evidence="7" id="KW-0479">Metal-binding</keyword>
<evidence type="ECO:0000256" key="2">
    <source>
        <dbReference type="ARBA" id="ARBA00022475"/>
    </source>
</evidence>
<feature type="binding site" evidence="7">
    <location>
        <position position="154"/>
    </location>
    <ligand>
        <name>Mg(2+)</name>
        <dbReference type="ChEBI" id="CHEBI:18420"/>
    </ligand>
</feature>
<dbReference type="GeneID" id="31742703"/>
<feature type="transmembrane region" description="Helical" evidence="8">
    <location>
        <begin position="6"/>
        <end position="26"/>
    </location>
</feature>
<keyword evidence="5 8" id="KW-1133">Transmembrane helix</keyword>
<proteinExistence type="predicted"/>
<reference evidence="10 12" key="2">
    <citation type="submission" date="2024-04" db="EMBL/GenBank/DDBJ databases">
        <title>Three lactobacilli isolated from voided urine samples from females with type 2 diabetes.</title>
        <authorList>
            <person name="Kula A."/>
            <person name="Stegman N."/>
            <person name="Putonti C."/>
        </authorList>
    </citation>
    <scope>NUCLEOTIDE SEQUENCE [LARGE SCALE GENOMIC DNA]</scope>
    <source>
        <strain evidence="10 12">1855</strain>
    </source>
</reference>
<accession>A0A5N1IAY8</accession>
<feature type="transmembrane region" description="Helical" evidence="8">
    <location>
        <begin position="47"/>
        <end position="65"/>
    </location>
</feature>
<dbReference type="PROSITE" id="PS01348">
    <property type="entry name" value="MRAY_2"/>
    <property type="match status" value="1"/>
</dbReference>
<evidence type="ECO:0000256" key="3">
    <source>
        <dbReference type="ARBA" id="ARBA00022679"/>
    </source>
</evidence>
<dbReference type="OrthoDB" id="9783652at2"/>
<dbReference type="Pfam" id="PF00953">
    <property type="entry name" value="Glycos_transf_4"/>
    <property type="match status" value="1"/>
</dbReference>
<dbReference type="GO" id="GO:0071555">
    <property type="term" value="P:cell wall organization"/>
    <property type="evidence" value="ECO:0007669"/>
    <property type="project" value="TreeGrafter"/>
</dbReference>
<feature type="binding site" evidence="7">
    <location>
        <position position="217"/>
    </location>
    <ligand>
        <name>Mg(2+)</name>
        <dbReference type="ChEBI" id="CHEBI:18420"/>
    </ligand>
</feature>
<dbReference type="KEGG" id="lje:BUE77_03165"/>
<dbReference type="GO" id="GO:0044038">
    <property type="term" value="P:cell wall macromolecule biosynthetic process"/>
    <property type="evidence" value="ECO:0007669"/>
    <property type="project" value="TreeGrafter"/>
</dbReference>
<dbReference type="GO" id="GO:0016780">
    <property type="term" value="F:phosphotransferase activity, for other substituted phosphate groups"/>
    <property type="evidence" value="ECO:0007669"/>
    <property type="project" value="InterPro"/>
</dbReference>
<feature type="transmembrane region" description="Helical" evidence="8">
    <location>
        <begin position="319"/>
        <end position="340"/>
    </location>
</feature>
<evidence type="ECO:0000256" key="6">
    <source>
        <dbReference type="ARBA" id="ARBA00023136"/>
    </source>
</evidence>
<keyword evidence="7" id="KW-0460">Magnesium</keyword>
<dbReference type="RefSeq" id="WP_006587949.1">
    <property type="nucleotide sequence ID" value="NZ_CATOUV010000001.1"/>
</dbReference>
<evidence type="ECO:0000256" key="5">
    <source>
        <dbReference type="ARBA" id="ARBA00022989"/>
    </source>
</evidence>
<feature type="transmembrane region" description="Helical" evidence="8">
    <location>
        <begin position="102"/>
        <end position="118"/>
    </location>
</feature>
<keyword evidence="6 8" id="KW-0472">Membrane</keyword>
<dbReference type="EMBL" id="JBBVUL010000001">
    <property type="protein sequence ID" value="MEL0564490.1"/>
    <property type="molecule type" value="Genomic_DNA"/>
</dbReference>
<evidence type="ECO:0000313" key="10">
    <source>
        <dbReference type="EMBL" id="MEL0564490.1"/>
    </source>
</evidence>
<feature type="transmembrane region" description="Helical" evidence="8">
    <location>
        <begin position="161"/>
        <end position="181"/>
    </location>
</feature>
<evidence type="ECO:0000256" key="8">
    <source>
        <dbReference type="SAM" id="Phobius"/>
    </source>
</evidence>
<evidence type="ECO:0000313" key="12">
    <source>
        <dbReference type="Proteomes" id="UP001385848"/>
    </source>
</evidence>
<comment type="cofactor">
    <cofactor evidence="7">
        <name>Mg(2+)</name>
        <dbReference type="ChEBI" id="CHEBI:18420"/>
    </cofactor>
</comment>
<feature type="transmembrane region" description="Helical" evidence="8">
    <location>
        <begin position="130"/>
        <end position="149"/>
    </location>
</feature>
<dbReference type="GO" id="GO:0005886">
    <property type="term" value="C:plasma membrane"/>
    <property type="evidence" value="ECO:0007669"/>
    <property type="project" value="UniProtKB-SubCell"/>
</dbReference>
<keyword evidence="12" id="KW-1185">Reference proteome</keyword>
<organism evidence="9 11">
    <name type="scientific">Lactobacillus jensenii</name>
    <dbReference type="NCBI Taxonomy" id="109790"/>
    <lineage>
        <taxon>Bacteria</taxon>
        <taxon>Bacillati</taxon>
        <taxon>Bacillota</taxon>
        <taxon>Bacilli</taxon>
        <taxon>Lactobacillales</taxon>
        <taxon>Lactobacillaceae</taxon>
        <taxon>Lactobacillus</taxon>
    </lineage>
</organism>
<dbReference type="EMBL" id="VYWW01000016">
    <property type="protein sequence ID" value="KAA9322785.1"/>
    <property type="molecule type" value="Genomic_DNA"/>
</dbReference>
<evidence type="ECO:0000256" key="7">
    <source>
        <dbReference type="PIRSR" id="PIRSR600715-1"/>
    </source>
</evidence>
<sequence>MFLIIVKLFFLVIIQTAVTPFIRRLAFVLGAVDNPNARRVNKKPMPTIGGLGIFVTFNIGTFILLREQFPTHEAFSILLASSVMILTGLIDDILELKPKQKLAGQFIAALIIYFLAGIKMKEIILPFSKQVINLGWWSLPITIFWILALTNAVNLIDGLDGLATGVSLISLSTMGVVGYFFLHTKELYIPIACFILAAALLGFLPYNFHPAKIFLGDTGALYIGFMIAILSLKGLKNVTFISLIVPIIILGVPITDTVYAMIRRKLNHKPISQADKHHLHHQLMRMGLSHRQAVLCIYGISLVFSFISLLFLLSPSWGIWPLILGLLVALEFFVESVGLLGDKYHPLLNLIQKMINSTRRSDPTVEVWHLGGEKPNQLKRKTKEDKDND</sequence>
<evidence type="ECO:0000313" key="11">
    <source>
        <dbReference type="Proteomes" id="UP000327236"/>
    </source>
</evidence>
<dbReference type="Proteomes" id="UP001385848">
    <property type="component" value="Unassembled WGS sequence"/>
</dbReference>
<keyword evidence="3 9" id="KW-0808">Transferase</keyword>
<keyword evidence="4 8" id="KW-0812">Transmembrane</keyword>
<gene>
    <name evidence="10" type="ORF">AAC431_00935</name>
    <name evidence="9" type="ORF">F6H94_04640</name>
</gene>
<dbReference type="InterPro" id="IPR018480">
    <property type="entry name" value="PNAcMuramoyl-5peptid_Trfase_CS"/>
</dbReference>
<evidence type="ECO:0000256" key="1">
    <source>
        <dbReference type="ARBA" id="ARBA00004651"/>
    </source>
</evidence>
<dbReference type="GO" id="GO:0009103">
    <property type="term" value="P:lipopolysaccharide biosynthetic process"/>
    <property type="evidence" value="ECO:0007669"/>
    <property type="project" value="TreeGrafter"/>
</dbReference>
<evidence type="ECO:0000256" key="4">
    <source>
        <dbReference type="ARBA" id="ARBA00022692"/>
    </source>
</evidence>
<keyword evidence="2" id="KW-1003">Cell membrane</keyword>
<feature type="transmembrane region" description="Helical" evidence="8">
    <location>
        <begin position="71"/>
        <end position="90"/>
    </location>
</feature>
<dbReference type="PANTHER" id="PTHR22926">
    <property type="entry name" value="PHOSPHO-N-ACETYLMURAMOYL-PENTAPEPTIDE-TRANSFERASE"/>
    <property type="match status" value="1"/>
</dbReference>
<dbReference type="PANTHER" id="PTHR22926:SF3">
    <property type="entry name" value="UNDECAPRENYL-PHOSPHATE ALPHA-N-ACETYLGLUCOSAMINYL 1-PHOSPHATE TRANSFERASE"/>
    <property type="match status" value="1"/>
</dbReference>
<dbReference type="InterPro" id="IPR000715">
    <property type="entry name" value="Glycosyl_transferase_4"/>
</dbReference>
<dbReference type="AlphaFoldDB" id="A0A5N1IAY8"/>
<evidence type="ECO:0000313" key="9">
    <source>
        <dbReference type="EMBL" id="KAA9322785.1"/>
    </source>
</evidence>
<feature type="transmembrane region" description="Helical" evidence="8">
    <location>
        <begin position="187"/>
        <end position="206"/>
    </location>
</feature>
<feature type="transmembrane region" description="Helical" evidence="8">
    <location>
        <begin position="213"/>
        <end position="232"/>
    </location>
</feature>
<feature type="transmembrane region" description="Helical" evidence="8">
    <location>
        <begin position="238"/>
        <end position="262"/>
    </location>
</feature>
<comment type="subcellular location">
    <subcellularLocation>
        <location evidence="1">Cell membrane</location>
        <topology evidence="1">Multi-pass membrane protein</topology>
    </subcellularLocation>
</comment>
<dbReference type="CDD" id="cd06853">
    <property type="entry name" value="GT_WecA_like"/>
    <property type="match status" value="1"/>
</dbReference>
<feature type="transmembrane region" description="Helical" evidence="8">
    <location>
        <begin position="293"/>
        <end position="313"/>
    </location>
</feature>
<comment type="caution">
    <text evidence="9">The sequence shown here is derived from an EMBL/GenBank/DDBJ whole genome shotgun (WGS) entry which is preliminary data.</text>
</comment>
<protein>
    <submittedName>
        <fullName evidence="10">MraY family glycosyltransferase</fullName>
        <ecNumber evidence="10">2.7.8.-</ecNumber>
    </submittedName>
    <submittedName>
        <fullName evidence="9">Undecaprenyl/decaprenyl-phosphate alpha-N-acetylglucosaminyl 1-phosphate transferase</fullName>
    </submittedName>
</protein>
<name>A0A5N1IAY8_LACJE</name>